<dbReference type="OrthoDB" id="9781032at2"/>
<dbReference type="InterPro" id="IPR017439">
    <property type="entry name" value="Amidohydrolase"/>
</dbReference>
<reference evidence="3 4" key="1">
    <citation type="submission" date="2019-02" db="EMBL/GenBank/DDBJ databases">
        <title>Draft genome sequence of Amycolatopsis sp. 8-3EHSu isolated from roots of Suaeda maritima.</title>
        <authorList>
            <person name="Duangmal K."/>
            <person name="Chantavorakit T."/>
        </authorList>
    </citation>
    <scope>NUCLEOTIDE SEQUENCE [LARGE SCALE GENOMIC DNA]</scope>
    <source>
        <strain evidence="3 4">8-3EHSu</strain>
    </source>
</reference>
<comment type="caution">
    <text evidence="3">The sequence shown here is derived from an EMBL/GenBank/DDBJ whole genome shotgun (WGS) entry which is preliminary data.</text>
</comment>
<dbReference type="PANTHER" id="PTHR30575:SF0">
    <property type="entry name" value="XAA-ARG DIPEPTIDASE"/>
    <property type="match status" value="1"/>
</dbReference>
<keyword evidence="3" id="KW-0378">Hydrolase</keyword>
<dbReference type="EMBL" id="SFCC01000009">
    <property type="protein sequence ID" value="RZQ62457.1"/>
    <property type="molecule type" value="Genomic_DNA"/>
</dbReference>
<evidence type="ECO:0000256" key="1">
    <source>
        <dbReference type="PIRNR" id="PIRNR037226"/>
    </source>
</evidence>
<dbReference type="PANTHER" id="PTHR30575">
    <property type="entry name" value="PEPTIDASE M20"/>
    <property type="match status" value="1"/>
</dbReference>
<dbReference type="AlphaFoldDB" id="A0A4Q7J5Q9"/>
<evidence type="ECO:0000259" key="2">
    <source>
        <dbReference type="Pfam" id="PF07687"/>
    </source>
</evidence>
<dbReference type="GO" id="GO:0071713">
    <property type="term" value="F:para-aminobenzoyl-glutamate hydrolase activity"/>
    <property type="evidence" value="ECO:0007669"/>
    <property type="project" value="TreeGrafter"/>
</dbReference>
<dbReference type="InterPro" id="IPR017144">
    <property type="entry name" value="Xaa-Arg_dipeptidase"/>
</dbReference>
<protein>
    <recommendedName>
        <fullName evidence="1">Peptidase M20 domain-containing protein 2</fullName>
    </recommendedName>
</protein>
<dbReference type="SUPFAM" id="SSF55031">
    <property type="entry name" value="Bacterial exopeptidase dimerisation domain"/>
    <property type="match status" value="1"/>
</dbReference>
<dbReference type="InterPro" id="IPR002933">
    <property type="entry name" value="Peptidase_M20"/>
</dbReference>
<dbReference type="Gene3D" id="3.40.630.10">
    <property type="entry name" value="Zn peptidases"/>
    <property type="match status" value="1"/>
</dbReference>
<dbReference type="PIRSF" id="PIRSF037226">
    <property type="entry name" value="Amidohydrolase_ACY1L2_prd"/>
    <property type="match status" value="1"/>
</dbReference>
<sequence>MNGVHTRIAAAVRDLGDRLWDVATDLHANPELAFAEHYAAGRLTAELSAAGFTIDRPVAGLDTAFTGRFGDGGPATVALLLEYDALPELGHACGHNLIAAAGLGAALALAHALPEPGGTVLAVGTPAEEGGGGKVILTERGVFDGVDAALMFHPAGHTWTSATLTAFTEIRMTMRGKAGHPTGDRGIAVNALDALLRAFLAATAENDRLPPGGNVHGIITAGGTRTNIVPDYAEARLALRSPTTAGLDGLCATVTAHAHRAAAEVGAVAEVVRDGPAYDHFRANDPLAERFGRHLAAAGLPPAPSRPEVVVGSSDIGNVSTVVPAIHPLVAIVDEDVSDHTPEFAAAAAGPRARTALLAATEALARTAADVLLDPGLRDAAHAAFARERDNDSR</sequence>
<dbReference type="Gene3D" id="3.30.70.360">
    <property type="match status" value="1"/>
</dbReference>
<dbReference type="InterPro" id="IPR011650">
    <property type="entry name" value="Peptidase_M20_dimer"/>
</dbReference>
<accession>A0A4Q7J5Q9</accession>
<organism evidence="3 4">
    <name type="scientific">Amycolatopsis suaedae</name>
    <dbReference type="NCBI Taxonomy" id="2510978"/>
    <lineage>
        <taxon>Bacteria</taxon>
        <taxon>Bacillati</taxon>
        <taxon>Actinomycetota</taxon>
        <taxon>Actinomycetes</taxon>
        <taxon>Pseudonocardiales</taxon>
        <taxon>Pseudonocardiaceae</taxon>
        <taxon>Amycolatopsis</taxon>
    </lineage>
</organism>
<proteinExistence type="inferred from homology"/>
<dbReference type="GO" id="GO:0016805">
    <property type="term" value="F:dipeptidase activity"/>
    <property type="evidence" value="ECO:0007669"/>
    <property type="project" value="InterPro"/>
</dbReference>
<dbReference type="Pfam" id="PF07687">
    <property type="entry name" value="M20_dimer"/>
    <property type="match status" value="1"/>
</dbReference>
<comment type="similarity">
    <text evidence="1">Belongs to the peptidase M20A family.</text>
</comment>
<dbReference type="SUPFAM" id="SSF53187">
    <property type="entry name" value="Zn-dependent exopeptidases"/>
    <property type="match status" value="1"/>
</dbReference>
<evidence type="ECO:0000313" key="3">
    <source>
        <dbReference type="EMBL" id="RZQ62457.1"/>
    </source>
</evidence>
<keyword evidence="4" id="KW-1185">Reference proteome</keyword>
<dbReference type="Proteomes" id="UP000292003">
    <property type="component" value="Unassembled WGS sequence"/>
</dbReference>
<dbReference type="RefSeq" id="WP_130476884.1">
    <property type="nucleotide sequence ID" value="NZ_SFCC01000009.1"/>
</dbReference>
<feature type="domain" description="Peptidase M20 dimerisation" evidence="2">
    <location>
        <begin position="170"/>
        <end position="263"/>
    </location>
</feature>
<dbReference type="InterPro" id="IPR052030">
    <property type="entry name" value="Peptidase_M20/M20A_hydrolases"/>
</dbReference>
<dbReference type="InterPro" id="IPR036264">
    <property type="entry name" value="Bact_exopeptidase_dim_dom"/>
</dbReference>
<name>A0A4Q7J5Q9_9PSEU</name>
<dbReference type="GO" id="GO:0005737">
    <property type="term" value="C:cytoplasm"/>
    <property type="evidence" value="ECO:0007669"/>
    <property type="project" value="TreeGrafter"/>
</dbReference>
<dbReference type="NCBIfam" id="TIGR01891">
    <property type="entry name" value="amidohydrolases"/>
    <property type="match status" value="1"/>
</dbReference>
<gene>
    <name evidence="3" type="ORF">EWH70_19560</name>
</gene>
<dbReference type="GO" id="GO:0046657">
    <property type="term" value="P:folic acid catabolic process"/>
    <property type="evidence" value="ECO:0007669"/>
    <property type="project" value="TreeGrafter"/>
</dbReference>
<dbReference type="Pfam" id="PF01546">
    <property type="entry name" value="Peptidase_M20"/>
    <property type="match status" value="1"/>
</dbReference>
<evidence type="ECO:0000313" key="4">
    <source>
        <dbReference type="Proteomes" id="UP000292003"/>
    </source>
</evidence>